<dbReference type="GO" id="GO:0009507">
    <property type="term" value="C:chloroplast"/>
    <property type="evidence" value="ECO:0007669"/>
    <property type="project" value="TreeGrafter"/>
</dbReference>
<dbReference type="InterPro" id="IPR037119">
    <property type="entry name" value="Haem_oxidase_HugZ-like_sf"/>
</dbReference>
<evidence type="ECO:0000259" key="1">
    <source>
        <dbReference type="Pfam" id="PF10615"/>
    </source>
</evidence>
<proteinExistence type="predicted"/>
<organism evidence="2 3">
    <name type="scientific">Aristolochia fimbriata</name>
    <name type="common">White veined hardy Dutchman's pipe vine</name>
    <dbReference type="NCBI Taxonomy" id="158543"/>
    <lineage>
        <taxon>Eukaryota</taxon>
        <taxon>Viridiplantae</taxon>
        <taxon>Streptophyta</taxon>
        <taxon>Embryophyta</taxon>
        <taxon>Tracheophyta</taxon>
        <taxon>Spermatophyta</taxon>
        <taxon>Magnoliopsida</taxon>
        <taxon>Magnoliidae</taxon>
        <taxon>Piperales</taxon>
        <taxon>Aristolochiaceae</taxon>
        <taxon>Aristolochia</taxon>
    </lineage>
</organism>
<dbReference type="EMBL" id="JAINDJ010000007">
    <property type="protein sequence ID" value="KAG9441745.1"/>
    <property type="molecule type" value="Genomic_DNA"/>
</dbReference>
<dbReference type="Gene3D" id="3.20.180.10">
    <property type="entry name" value="PNP-oxidase-like"/>
    <property type="match status" value="1"/>
</dbReference>
<dbReference type="Proteomes" id="UP000825729">
    <property type="component" value="Unassembled WGS sequence"/>
</dbReference>
<dbReference type="InterPro" id="IPR012349">
    <property type="entry name" value="Split_barrel_FMN-bd"/>
</dbReference>
<dbReference type="PANTHER" id="PTHR13343">
    <property type="entry name" value="CREG1 PROTEIN"/>
    <property type="match status" value="1"/>
</dbReference>
<name>A0AAV7E0L9_ARIFI</name>
<evidence type="ECO:0000313" key="3">
    <source>
        <dbReference type="Proteomes" id="UP000825729"/>
    </source>
</evidence>
<keyword evidence="3" id="KW-1185">Reference proteome</keyword>
<comment type="caution">
    <text evidence="2">The sequence shown here is derived from an EMBL/GenBank/DDBJ whole genome shotgun (WGS) entry which is preliminary data.</text>
</comment>
<dbReference type="SUPFAM" id="SSF50475">
    <property type="entry name" value="FMN-binding split barrel"/>
    <property type="match status" value="1"/>
</dbReference>
<accession>A0AAV7E0L9</accession>
<reference evidence="2 3" key="1">
    <citation type="submission" date="2021-07" db="EMBL/GenBank/DDBJ databases">
        <title>The Aristolochia fimbriata genome: insights into angiosperm evolution, floral development and chemical biosynthesis.</title>
        <authorList>
            <person name="Jiao Y."/>
        </authorList>
    </citation>
    <scope>NUCLEOTIDE SEQUENCE [LARGE SCALE GENOMIC DNA]</scope>
    <source>
        <strain evidence="2">IBCAS-2021</strain>
        <tissue evidence="2">Leaf</tissue>
    </source>
</reference>
<dbReference type="AlphaFoldDB" id="A0AAV7E0L9"/>
<feature type="domain" description="DUF2470" evidence="1">
    <location>
        <begin position="261"/>
        <end position="337"/>
    </location>
</feature>
<gene>
    <name evidence="2" type="ORF">H6P81_017599</name>
</gene>
<evidence type="ECO:0000313" key="2">
    <source>
        <dbReference type="EMBL" id="KAG9441745.1"/>
    </source>
</evidence>
<dbReference type="InterPro" id="IPR019595">
    <property type="entry name" value="DUF2470"/>
</dbReference>
<sequence>MLLSRRLALHVIFHLSCSSPRICQLDPFSDTKDPVTLHFFPSKNLLFLLMISTAHPSNYLSVPSVSFFTSSLFPRRTVANFSQSTRNPCLKTYGKCRVSLAQPAMTKLQTKPSPAEVSRTIVELSSLGTLCTLTQEGWPLGIGVPFAVDPRGIPILCLNAKNRDFSTDGRSSLHVQLEQSGVRSPQCTLVGRLSKPEDNLLLKRLHEIWMKRFEEKVDEELIYVVDVEMLLHLEDSKEDGIWVTSLEYMKANPDPLRNYAEKIVNEMNANRMEDVHRFCNIYVDSGFEVAEAKMIWVDRLGFDVQLRSAENNVYEVRIPFPREVANEKGVKSSLNCMSQLAWEIEKSYSTPDFEKVTHLKQIIFAGN</sequence>
<dbReference type="Pfam" id="PF10615">
    <property type="entry name" value="DUF2470"/>
    <property type="match status" value="1"/>
</dbReference>
<protein>
    <recommendedName>
        <fullName evidence="1">DUF2470 domain-containing protein</fullName>
    </recommendedName>
</protein>
<dbReference type="PANTHER" id="PTHR13343:SF22">
    <property type="entry name" value="GLUTAMYL-TRNA REDUCTASE-BINDING PROTEIN, CHLOROPLASTIC"/>
    <property type="match status" value="1"/>
</dbReference>
<dbReference type="Gene3D" id="2.30.110.10">
    <property type="entry name" value="Electron Transport, Fmn-binding Protein, Chain A"/>
    <property type="match status" value="1"/>
</dbReference>